<comment type="function">
    <text evidence="4">Located at the polypeptide exit tunnel on the outside of the subunit.</text>
</comment>
<evidence type="ECO:0000256" key="5">
    <source>
        <dbReference type="SAM" id="MobiDB-lite"/>
    </source>
</evidence>
<keyword evidence="7" id="KW-1185">Reference proteome</keyword>
<dbReference type="Pfam" id="PF16906">
    <property type="entry name" value="Ribosomal_L26"/>
    <property type="match status" value="1"/>
</dbReference>
<dbReference type="Gene3D" id="2.30.30.30">
    <property type="match status" value="1"/>
</dbReference>
<keyword evidence="4" id="KW-0694">RNA-binding</keyword>
<dbReference type="RefSeq" id="WP_130645607.1">
    <property type="nucleotide sequence ID" value="NZ_PGCL01000001.1"/>
</dbReference>
<dbReference type="InterPro" id="IPR014722">
    <property type="entry name" value="Rib_uL2_dom2"/>
</dbReference>
<evidence type="ECO:0000313" key="7">
    <source>
        <dbReference type="Proteomes" id="UP000292580"/>
    </source>
</evidence>
<dbReference type="HAMAP" id="MF_01326_A">
    <property type="entry name" value="Ribosomal_uL24_A"/>
    <property type="match status" value="1"/>
</dbReference>
<feature type="region of interest" description="Disordered" evidence="5">
    <location>
        <begin position="1"/>
        <end position="20"/>
    </location>
</feature>
<keyword evidence="4" id="KW-0699">rRNA-binding</keyword>
<dbReference type="EMBL" id="PGCL01000001">
    <property type="protein sequence ID" value="TAJ45262.1"/>
    <property type="molecule type" value="Genomic_DNA"/>
</dbReference>
<proteinExistence type="inferred from homology"/>
<sequence>MVRIASKQPRKQRKARYNAATHQRSMFLSAPLSEDLRSEYSRRTVRVVTGDTVLVLRGDHNGTEGVVDGVNSKKGTLIVHGVSVTKADGTDVPRPVNASNVVVTKLNTKDPRRVEKLEERK</sequence>
<dbReference type="InterPro" id="IPR005756">
    <property type="entry name" value="Ribosomal_uL24_euk/arc"/>
</dbReference>
<evidence type="ECO:0000256" key="3">
    <source>
        <dbReference type="ARBA" id="ARBA00023274"/>
    </source>
</evidence>
<dbReference type="InterPro" id="IPR008991">
    <property type="entry name" value="Translation_prot_SH3-like_sf"/>
</dbReference>
<dbReference type="Proteomes" id="UP000292580">
    <property type="component" value="Unassembled WGS sequence"/>
</dbReference>
<dbReference type="NCBIfam" id="TIGR01080">
    <property type="entry name" value="rplX_A_E"/>
    <property type="match status" value="1"/>
</dbReference>
<dbReference type="GO" id="GO:0019843">
    <property type="term" value="F:rRNA binding"/>
    <property type="evidence" value="ECO:0007669"/>
    <property type="project" value="UniProtKB-UniRule"/>
</dbReference>
<gene>
    <name evidence="4" type="primary">rpl24</name>
    <name evidence="6" type="ORF">CUJ86_00480</name>
</gene>
<organism evidence="6 7">
    <name type="scientific">Methanofollis fontis</name>
    <dbReference type="NCBI Taxonomy" id="2052832"/>
    <lineage>
        <taxon>Archaea</taxon>
        <taxon>Methanobacteriati</taxon>
        <taxon>Methanobacteriota</taxon>
        <taxon>Stenosarchaea group</taxon>
        <taxon>Methanomicrobia</taxon>
        <taxon>Methanomicrobiales</taxon>
        <taxon>Methanomicrobiaceae</taxon>
        <taxon>Methanofollis</taxon>
    </lineage>
</organism>
<accession>A0A483CYH0</accession>
<dbReference type="AlphaFoldDB" id="A0A483CYH0"/>
<dbReference type="OrthoDB" id="10899at2157"/>
<dbReference type="GO" id="GO:0006412">
    <property type="term" value="P:translation"/>
    <property type="evidence" value="ECO:0007669"/>
    <property type="project" value="UniProtKB-UniRule"/>
</dbReference>
<evidence type="ECO:0000256" key="2">
    <source>
        <dbReference type="ARBA" id="ARBA00022980"/>
    </source>
</evidence>
<comment type="subunit">
    <text evidence="4">Part of the 50S ribosomal subunit.</text>
</comment>
<evidence type="ECO:0000313" key="6">
    <source>
        <dbReference type="EMBL" id="TAJ45262.1"/>
    </source>
</evidence>
<dbReference type="SUPFAM" id="SSF50104">
    <property type="entry name" value="Translation proteins SH3-like domain"/>
    <property type="match status" value="1"/>
</dbReference>
<dbReference type="GO" id="GO:0003735">
    <property type="term" value="F:structural constituent of ribosome"/>
    <property type="evidence" value="ECO:0007669"/>
    <property type="project" value="UniProtKB-UniRule"/>
</dbReference>
<name>A0A483CYH0_9EURY</name>
<comment type="similarity">
    <text evidence="1 4">Belongs to the universal ribosomal protein uL24 family.</text>
</comment>
<dbReference type="GO" id="GO:0015934">
    <property type="term" value="C:large ribosomal subunit"/>
    <property type="evidence" value="ECO:0007669"/>
    <property type="project" value="UniProtKB-UniRule"/>
</dbReference>
<comment type="caution">
    <text evidence="6">The sequence shown here is derived from an EMBL/GenBank/DDBJ whole genome shotgun (WGS) entry which is preliminary data.</text>
</comment>
<keyword evidence="2 4" id="KW-0689">Ribosomal protein</keyword>
<evidence type="ECO:0000256" key="4">
    <source>
        <dbReference type="HAMAP-Rule" id="MF_01326"/>
    </source>
</evidence>
<protein>
    <recommendedName>
        <fullName evidence="4">Large ribosomal subunit protein uL24</fullName>
    </recommendedName>
</protein>
<reference evidence="6 7" key="1">
    <citation type="submission" date="2017-11" db="EMBL/GenBank/DDBJ databases">
        <title>Isolation and Characterization of Methanofollis Species from Methane Seep Offshore SW Taiwan.</title>
        <authorList>
            <person name="Teng N.-H."/>
            <person name="Lai M.-C."/>
            <person name="Chen S.-C."/>
        </authorList>
    </citation>
    <scope>NUCLEOTIDE SEQUENCE [LARGE SCALE GENOMIC DNA]</scope>
    <source>
        <strain evidence="6 7">FWC-SCC2</strain>
    </source>
</reference>
<keyword evidence="3 4" id="KW-0687">Ribonucleoprotein</keyword>
<comment type="function">
    <text evidence="4">One of two assembly initiator proteins, it binds directly to the 5'-end of the 23S rRNA, where it nucleates assembly of the 50S subunit.</text>
</comment>
<evidence type="ECO:0000256" key="1">
    <source>
        <dbReference type="ARBA" id="ARBA00010618"/>
    </source>
</evidence>
<dbReference type="PANTHER" id="PTHR11143">
    <property type="entry name" value="60S RIBOSOMAL PROTEIN L26 FAMILY MEMBER"/>
    <property type="match status" value="1"/>
</dbReference>